<dbReference type="Proteomes" id="UP000188929">
    <property type="component" value="Unassembled WGS sequence"/>
</dbReference>
<dbReference type="Gene3D" id="2.40.50.140">
    <property type="entry name" value="Nucleic acid-binding proteins"/>
    <property type="match status" value="1"/>
</dbReference>
<dbReference type="Pfam" id="PF04679">
    <property type="entry name" value="DNA_ligase_A_C"/>
    <property type="match status" value="1"/>
</dbReference>
<organism evidence="6 7">
    <name type="scientific">Pseudofrankia asymbiotica</name>
    <dbReference type="NCBI Taxonomy" id="1834516"/>
    <lineage>
        <taxon>Bacteria</taxon>
        <taxon>Bacillati</taxon>
        <taxon>Actinomycetota</taxon>
        <taxon>Actinomycetes</taxon>
        <taxon>Frankiales</taxon>
        <taxon>Frankiaceae</taxon>
        <taxon>Pseudofrankia</taxon>
    </lineage>
</organism>
<evidence type="ECO:0000256" key="3">
    <source>
        <dbReference type="ARBA" id="ARBA00022598"/>
    </source>
</evidence>
<dbReference type="InterPro" id="IPR012310">
    <property type="entry name" value="DNA_ligase_ATP-dep_cent"/>
</dbReference>
<dbReference type="CDD" id="cd07905">
    <property type="entry name" value="Adenylation_DNA_ligase_LigC"/>
    <property type="match status" value="1"/>
</dbReference>
<dbReference type="InterPro" id="IPR012309">
    <property type="entry name" value="DNA_ligase_ATP-dep_C"/>
</dbReference>
<dbReference type="GO" id="GO:0003910">
    <property type="term" value="F:DNA ligase (ATP) activity"/>
    <property type="evidence" value="ECO:0007669"/>
    <property type="project" value="UniProtKB-EC"/>
</dbReference>
<dbReference type="OrthoDB" id="9770771at2"/>
<comment type="similarity">
    <text evidence="1">Belongs to the ATP-dependent DNA ligase family.</text>
</comment>
<evidence type="ECO:0000259" key="5">
    <source>
        <dbReference type="PROSITE" id="PS50160"/>
    </source>
</evidence>
<evidence type="ECO:0000256" key="2">
    <source>
        <dbReference type="ARBA" id="ARBA00012727"/>
    </source>
</evidence>
<protein>
    <recommendedName>
        <fullName evidence="2">DNA ligase (ATP)</fullName>
        <ecNumber evidence="2">6.5.1.1</ecNumber>
    </recommendedName>
</protein>
<dbReference type="PROSITE" id="PS50160">
    <property type="entry name" value="DNA_LIGASE_A3"/>
    <property type="match status" value="1"/>
</dbReference>
<evidence type="ECO:0000313" key="7">
    <source>
        <dbReference type="Proteomes" id="UP000188929"/>
    </source>
</evidence>
<proteinExistence type="inferred from homology"/>
<dbReference type="GO" id="GO:0006281">
    <property type="term" value="P:DNA repair"/>
    <property type="evidence" value="ECO:0007669"/>
    <property type="project" value="InterPro"/>
</dbReference>
<dbReference type="GO" id="GO:0006310">
    <property type="term" value="P:DNA recombination"/>
    <property type="evidence" value="ECO:0007669"/>
    <property type="project" value="InterPro"/>
</dbReference>
<dbReference type="EC" id="6.5.1.1" evidence="2"/>
<dbReference type="AlphaFoldDB" id="A0A1V2IBJ9"/>
<comment type="catalytic activity">
    <reaction evidence="4">
        <text>ATP + (deoxyribonucleotide)n-3'-hydroxyl + 5'-phospho-(deoxyribonucleotide)m = (deoxyribonucleotide)n+m + AMP + diphosphate.</text>
        <dbReference type="EC" id="6.5.1.1"/>
    </reaction>
</comment>
<dbReference type="RefSeq" id="WP_076817051.1">
    <property type="nucleotide sequence ID" value="NZ_MOMC01000025.1"/>
</dbReference>
<dbReference type="InterPro" id="IPR044119">
    <property type="entry name" value="Adenylation_LigC-like"/>
</dbReference>
<dbReference type="InterPro" id="IPR012340">
    <property type="entry name" value="NA-bd_OB-fold"/>
</dbReference>
<dbReference type="STRING" id="1834516.BL253_13835"/>
<evidence type="ECO:0000313" key="6">
    <source>
        <dbReference type="EMBL" id="ONH30544.1"/>
    </source>
</evidence>
<sequence length="357" mass="39348">MDLPVLPPVKPMLARAVAKIPAGMSYEPKWDGFRSIVFRDGDEIEIGSRNTKSIKRYFPELAEAFLAGLPERCVLDGEIVVPMGDRLDWAALGQRVHPAASRIRLLAEETPASFVAFDLLALGDTSLVDTPFAERRRLLEDAVGATAASVAAVHVTPTTTDVDEAGRWFETFEGAGLDGLIAKPLDVPYQQDKRVMFKVKHDRTADCVVAGYRPYAAEPTAVGSLLLGLHTEAPDGGTALAAVGVASAFSRERRRTLAAELAPLVTDLAGHPWAPERMGDIRTPWEAGESRWGKGKDLSFVPLRPELVVEVRYDQLEGPRFRHTAQFVRFRPDRDPDSCTYAQLEETVRYDLSQILR</sequence>
<gene>
    <name evidence="6" type="primary">ligC</name>
    <name evidence="6" type="ORF">BL253_13835</name>
</gene>
<name>A0A1V2IBJ9_9ACTN</name>
<dbReference type="PANTHER" id="PTHR45674">
    <property type="entry name" value="DNA LIGASE 1/3 FAMILY MEMBER"/>
    <property type="match status" value="1"/>
</dbReference>
<evidence type="ECO:0000256" key="1">
    <source>
        <dbReference type="ARBA" id="ARBA00007572"/>
    </source>
</evidence>
<dbReference type="Pfam" id="PF01068">
    <property type="entry name" value="DNA_ligase_A_M"/>
    <property type="match status" value="1"/>
</dbReference>
<keyword evidence="7" id="KW-1185">Reference proteome</keyword>
<dbReference type="GO" id="GO:0005524">
    <property type="term" value="F:ATP binding"/>
    <property type="evidence" value="ECO:0007669"/>
    <property type="project" value="InterPro"/>
</dbReference>
<comment type="caution">
    <text evidence="6">The sequence shown here is derived from an EMBL/GenBank/DDBJ whole genome shotgun (WGS) entry which is preliminary data.</text>
</comment>
<dbReference type="SUPFAM" id="SSF56091">
    <property type="entry name" value="DNA ligase/mRNA capping enzyme, catalytic domain"/>
    <property type="match status" value="1"/>
</dbReference>
<dbReference type="SUPFAM" id="SSF50249">
    <property type="entry name" value="Nucleic acid-binding proteins"/>
    <property type="match status" value="1"/>
</dbReference>
<dbReference type="InterPro" id="IPR044117">
    <property type="entry name" value="OBF_LigC-like"/>
</dbReference>
<dbReference type="CDD" id="cd07970">
    <property type="entry name" value="OBF_DNA_ligase_LigC"/>
    <property type="match status" value="1"/>
</dbReference>
<evidence type="ECO:0000256" key="4">
    <source>
        <dbReference type="ARBA" id="ARBA00034003"/>
    </source>
</evidence>
<dbReference type="InterPro" id="IPR050191">
    <property type="entry name" value="ATP-dep_DNA_ligase"/>
</dbReference>
<dbReference type="EMBL" id="MOMC01000025">
    <property type="protein sequence ID" value="ONH30544.1"/>
    <property type="molecule type" value="Genomic_DNA"/>
</dbReference>
<accession>A0A1V2IBJ9</accession>
<keyword evidence="3 6" id="KW-0436">Ligase</keyword>
<feature type="domain" description="ATP-dependent DNA ligase family profile" evidence="5">
    <location>
        <begin position="105"/>
        <end position="210"/>
    </location>
</feature>
<reference evidence="7" key="1">
    <citation type="submission" date="2016-10" db="EMBL/GenBank/DDBJ databases">
        <title>Frankia sp. NRRL B-16386 Genome sequencing.</title>
        <authorList>
            <person name="Ghodhbane-Gtari F."/>
            <person name="Swanson E."/>
            <person name="Gueddou A."/>
            <person name="Hezbri K."/>
            <person name="Ktari K."/>
            <person name="Nouioui I."/>
            <person name="Morris K."/>
            <person name="Simpson S."/>
            <person name="Abebe-Akele F."/>
            <person name="Thomas K."/>
            <person name="Gtari M."/>
            <person name="Tisa L.S."/>
        </authorList>
    </citation>
    <scope>NUCLEOTIDE SEQUENCE [LARGE SCALE GENOMIC DNA]</scope>
    <source>
        <strain evidence="7">NRRL B-16386</strain>
    </source>
</reference>
<dbReference type="PANTHER" id="PTHR45674:SF4">
    <property type="entry name" value="DNA LIGASE 1"/>
    <property type="match status" value="1"/>
</dbReference>
<dbReference type="Gene3D" id="3.30.470.30">
    <property type="entry name" value="DNA ligase/mRNA capping enzyme"/>
    <property type="match status" value="1"/>
</dbReference>
<dbReference type="NCBIfam" id="NF006078">
    <property type="entry name" value="PRK08224.1"/>
    <property type="match status" value="1"/>
</dbReference>